<dbReference type="Pfam" id="PF01926">
    <property type="entry name" value="MMR_HSR1"/>
    <property type="match status" value="1"/>
</dbReference>
<accession>A0A074W4X7</accession>
<proteinExistence type="predicted"/>
<dbReference type="InterPro" id="IPR027417">
    <property type="entry name" value="P-loop_NTPase"/>
</dbReference>
<keyword evidence="5" id="KW-1185">Reference proteome</keyword>
<dbReference type="HOGENOM" id="CLU_304609_0_0_1"/>
<gene>
    <name evidence="4" type="ORF">M436DRAFT_68381</name>
</gene>
<feature type="compositionally biased region" description="Polar residues" evidence="1">
    <location>
        <begin position="23"/>
        <end position="38"/>
    </location>
</feature>
<dbReference type="InterPro" id="IPR018712">
    <property type="entry name" value="Tle1-like_cat"/>
</dbReference>
<dbReference type="Proteomes" id="UP000027730">
    <property type="component" value="Unassembled WGS sequence"/>
</dbReference>
<organism evidence="4 5">
    <name type="scientific">Aureobasidium namibiae CBS 147.97</name>
    <dbReference type="NCBI Taxonomy" id="1043004"/>
    <lineage>
        <taxon>Eukaryota</taxon>
        <taxon>Fungi</taxon>
        <taxon>Dikarya</taxon>
        <taxon>Ascomycota</taxon>
        <taxon>Pezizomycotina</taxon>
        <taxon>Dothideomycetes</taxon>
        <taxon>Dothideomycetidae</taxon>
        <taxon>Dothideales</taxon>
        <taxon>Saccotheciaceae</taxon>
        <taxon>Aureobasidium</taxon>
    </lineage>
</organism>
<feature type="domain" description="T6SS Phospholipase effector Tle1-like catalytic" evidence="3">
    <location>
        <begin position="71"/>
        <end position="332"/>
    </location>
</feature>
<name>A0A074W4X7_9PEZI</name>
<dbReference type="EMBL" id="KL584736">
    <property type="protein sequence ID" value="KEQ68170.1"/>
    <property type="molecule type" value="Genomic_DNA"/>
</dbReference>
<feature type="region of interest" description="Disordered" evidence="1">
    <location>
        <begin position="21"/>
        <end position="45"/>
    </location>
</feature>
<evidence type="ECO:0000313" key="5">
    <source>
        <dbReference type="Proteomes" id="UP000027730"/>
    </source>
</evidence>
<dbReference type="SUPFAM" id="SSF52540">
    <property type="entry name" value="P-loop containing nucleoside triphosphate hydrolases"/>
    <property type="match status" value="1"/>
</dbReference>
<evidence type="ECO:0000259" key="2">
    <source>
        <dbReference type="Pfam" id="PF01926"/>
    </source>
</evidence>
<evidence type="ECO:0008006" key="6">
    <source>
        <dbReference type="Google" id="ProtNLM"/>
    </source>
</evidence>
<dbReference type="PANTHER" id="PTHR33840:SF1">
    <property type="entry name" value="TLE1 PHOSPHOLIPASE DOMAIN-CONTAINING PROTEIN"/>
    <property type="match status" value="1"/>
</dbReference>
<evidence type="ECO:0000256" key="1">
    <source>
        <dbReference type="SAM" id="MobiDB-lite"/>
    </source>
</evidence>
<dbReference type="GO" id="GO:0005525">
    <property type="term" value="F:GTP binding"/>
    <property type="evidence" value="ECO:0007669"/>
    <property type="project" value="InterPro"/>
</dbReference>
<dbReference type="CDD" id="cd00882">
    <property type="entry name" value="Ras_like_GTPase"/>
    <property type="match status" value="1"/>
</dbReference>
<dbReference type="PANTHER" id="PTHR33840">
    <property type="match status" value="1"/>
</dbReference>
<dbReference type="STRING" id="1043004.A0A074W4X7"/>
<feature type="domain" description="G" evidence="2">
    <location>
        <begin position="505"/>
        <end position="628"/>
    </location>
</feature>
<dbReference type="GeneID" id="25414415"/>
<dbReference type="Pfam" id="PF09994">
    <property type="entry name" value="T6SS_Tle1-like_cat"/>
    <property type="match status" value="1"/>
</dbReference>
<dbReference type="RefSeq" id="XP_013422359.1">
    <property type="nucleotide sequence ID" value="XM_013566905.1"/>
</dbReference>
<sequence length="950" mass="106367">MPMEIETLASLPVRGYKPEIAKPTTSTNTVFPGTQAETESFERPPPPYDQPCAAGETLQLGEQSGKKRKTRLIICIDGTYCDPDGTDTGYEGNSTNVFRVSTIVREGILDDGEWTQKVVYRPGLNNSWWLHKKLSGAFGHGLEAQIKDTYQLICEHNLERHDELFLFGFSRGAYTVRAVAGLLHWMKIPKMSLSSAEFERHFSQCLALYQDKKCGSQQRQNSIFNLTKNCREPPIIKFVGVFDTVKAFDDHDLYDIKLNSSIIHARQALALNERRTAFSPDVWTVGPKEATDFQEGTRTMLQAWFLGRHSEIGGSNKEDGLSLYPLQWMLSQAHDCGLILGGYIPAPYHDQDGNERCFEDTKELVFPTYSGQSLTSTNTGPFFMTHSNGIVTKLWDMRRVHASNAGYRIKLPSGLGNRLLYTMKDRVIFEYGELIGYHEDEPFGTFVHPSVYMIFELEVPISVNSEGWNFKRHLLSHKDKIRWTEGEMFWTLPSEDIDGRLKAVRILICGEAGIGKSTLINKVFGAEDLTPTSKTEHGVHDVNVGLTAEGAHYIIHDSCGFQSGNEKDIDDLIEFIKGRTTVSDISQRLHAIWYCIDSLRNRTLQDADKKLFALLETHDSNVPVVLVSTRLDSSDWDRIRELKDDAVEQFKEETRTNFQQTYPRLSGLVFTDADDETSISALMERTLGSIDNECVRSHLIKAQICSIDPKIDDAIKKSLELYKHAVRTAAAPIPVIGTVGGLVSTATVGGLIGKEIVGTFGFSGTSLDLGWETLTTCLTNKRALLGGMIGGELLTNGVVLGALSFTLPWAIPIVWGTRAAVNVLTAPQWGRMLLRTIADLILIMERAHWYSDEGKIDQDDIRSACNYYQEGDRQAKVHVDVDGLLGTFSINDTFNTTKLAAGLRIIVQKHRFQQGSRTLTIDTNSKRVMWPCYLAVLCTIVFNLIDLSKL</sequence>
<dbReference type="InterPro" id="IPR006073">
    <property type="entry name" value="GTP-bd"/>
</dbReference>
<evidence type="ECO:0000259" key="3">
    <source>
        <dbReference type="Pfam" id="PF09994"/>
    </source>
</evidence>
<protein>
    <recommendedName>
        <fullName evidence="6">DUF2235 domain-containing protein</fullName>
    </recommendedName>
</protein>
<evidence type="ECO:0000313" key="4">
    <source>
        <dbReference type="EMBL" id="KEQ68170.1"/>
    </source>
</evidence>
<dbReference type="Gene3D" id="3.40.50.300">
    <property type="entry name" value="P-loop containing nucleotide triphosphate hydrolases"/>
    <property type="match status" value="1"/>
</dbReference>
<dbReference type="AlphaFoldDB" id="A0A074W4X7"/>
<reference evidence="4 5" key="1">
    <citation type="journal article" date="2014" name="BMC Genomics">
        <title>Genome sequencing of four Aureobasidium pullulans varieties: biotechnological potential, stress tolerance, and description of new species.</title>
        <authorList>
            <person name="Gostin Ar C."/>
            <person name="Ohm R.A."/>
            <person name="Kogej T."/>
            <person name="Sonjak S."/>
            <person name="Turk M."/>
            <person name="Zajc J."/>
            <person name="Zalar P."/>
            <person name="Grube M."/>
            <person name="Sun H."/>
            <person name="Han J."/>
            <person name="Sharma A."/>
            <person name="Chiniquy J."/>
            <person name="Ngan C.Y."/>
            <person name="Lipzen A."/>
            <person name="Barry K."/>
            <person name="Grigoriev I.V."/>
            <person name="Gunde-Cimerman N."/>
        </authorList>
    </citation>
    <scope>NUCLEOTIDE SEQUENCE [LARGE SCALE GENOMIC DNA]</scope>
    <source>
        <strain evidence="4 5">CBS 147.97</strain>
    </source>
</reference>
<dbReference type="OrthoDB" id="59699at2759"/>